<dbReference type="EMBL" id="LVLJ01003880">
    <property type="protein sequence ID" value="OAE19369.1"/>
    <property type="molecule type" value="Genomic_DNA"/>
</dbReference>
<dbReference type="Proteomes" id="UP000077202">
    <property type="component" value="Unassembled WGS sequence"/>
</dbReference>
<keyword evidence="2" id="KW-1185">Reference proteome</keyword>
<sequence>MYKRKDNPTGNKARIFKARLVVRSFTQDKGVDYNKAAQCPTEAVEKERMSCVACEQAVCSLMSLMVCTRPDIAFAMSKKYEAQSTTAEYVAVEEAAKEAIWLDRFIIEMGLKQGVVNLHYDTKNALHLAANQVMDSIIKHIDIRYH</sequence>
<name>A0A176VEP6_MARPO</name>
<proteinExistence type="predicted"/>
<dbReference type="AlphaFoldDB" id="A0A176VEP6"/>
<accession>A0A176VEP6</accession>
<organism evidence="1 2">
    <name type="scientific">Marchantia polymorpha subsp. ruderalis</name>
    <dbReference type="NCBI Taxonomy" id="1480154"/>
    <lineage>
        <taxon>Eukaryota</taxon>
        <taxon>Viridiplantae</taxon>
        <taxon>Streptophyta</taxon>
        <taxon>Embryophyta</taxon>
        <taxon>Marchantiophyta</taxon>
        <taxon>Marchantiopsida</taxon>
        <taxon>Marchantiidae</taxon>
        <taxon>Marchantiales</taxon>
        <taxon>Marchantiaceae</taxon>
        <taxon>Marchantia</taxon>
    </lineage>
</organism>
<evidence type="ECO:0008006" key="3">
    <source>
        <dbReference type="Google" id="ProtNLM"/>
    </source>
</evidence>
<evidence type="ECO:0000313" key="1">
    <source>
        <dbReference type="EMBL" id="OAE19369.1"/>
    </source>
</evidence>
<reference evidence="1" key="1">
    <citation type="submission" date="2016-03" db="EMBL/GenBank/DDBJ databases">
        <title>Mechanisms controlling the formation of the plant cell surface in tip-growing cells are functionally conserved among land plants.</title>
        <authorList>
            <person name="Honkanen S."/>
            <person name="Jones V.A."/>
            <person name="Morieri G."/>
            <person name="Champion C."/>
            <person name="Hetherington A.J."/>
            <person name="Kelly S."/>
            <person name="Saint-Marcoux D."/>
            <person name="Proust H."/>
            <person name="Prescott H."/>
            <person name="Dolan L."/>
        </authorList>
    </citation>
    <scope>NUCLEOTIDE SEQUENCE [LARGE SCALE GENOMIC DNA]</scope>
    <source>
        <tissue evidence="1">Whole gametophyte</tissue>
    </source>
</reference>
<evidence type="ECO:0000313" key="2">
    <source>
        <dbReference type="Proteomes" id="UP000077202"/>
    </source>
</evidence>
<gene>
    <name evidence="1" type="ORF">AXG93_3536s1090</name>
</gene>
<dbReference type="CDD" id="cd09272">
    <property type="entry name" value="RNase_HI_RT_Ty1"/>
    <property type="match status" value="1"/>
</dbReference>
<comment type="caution">
    <text evidence="1">The sequence shown here is derived from an EMBL/GenBank/DDBJ whole genome shotgun (WGS) entry which is preliminary data.</text>
</comment>
<protein>
    <recommendedName>
        <fullName evidence="3">Reverse transcriptase Ty1/copia-type domain-containing protein</fullName>
    </recommendedName>
</protein>